<keyword evidence="2" id="KW-0694">RNA-binding</keyword>
<evidence type="ECO:0000313" key="7">
    <source>
        <dbReference type="Proteomes" id="UP000217199"/>
    </source>
</evidence>
<dbReference type="InterPro" id="IPR012959">
    <property type="entry name" value="CPL_dom"/>
</dbReference>
<feature type="repeat" description="Pumilio" evidence="3">
    <location>
        <begin position="373"/>
        <end position="412"/>
    </location>
</feature>
<evidence type="ECO:0000256" key="1">
    <source>
        <dbReference type="ARBA" id="ARBA00022737"/>
    </source>
</evidence>
<feature type="compositionally biased region" description="Basic residues" evidence="4">
    <location>
        <begin position="1"/>
        <end position="10"/>
    </location>
</feature>
<feature type="compositionally biased region" description="Basic and acidic residues" evidence="4">
    <location>
        <begin position="91"/>
        <end position="100"/>
    </location>
</feature>
<feature type="region of interest" description="Disordered" evidence="4">
    <location>
        <begin position="1"/>
        <end position="120"/>
    </location>
</feature>
<comment type="caution">
    <text evidence="6">The sequence shown here is derived from an EMBL/GenBank/DDBJ whole genome shotgun (WGS) entry which is preliminary data.</text>
</comment>
<gene>
    <name evidence="6" type="ORF">PNOK_0607100</name>
</gene>
<reference evidence="6 7" key="1">
    <citation type="journal article" date="2017" name="Mol. Ecol.">
        <title>Comparative and population genomic landscape of Phellinus noxius: A hypervariable fungus causing root rot in trees.</title>
        <authorList>
            <person name="Chung C.L."/>
            <person name="Lee T.J."/>
            <person name="Akiba M."/>
            <person name="Lee H.H."/>
            <person name="Kuo T.H."/>
            <person name="Liu D."/>
            <person name="Ke H.M."/>
            <person name="Yokoi T."/>
            <person name="Roa M.B."/>
            <person name="Lu M.J."/>
            <person name="Chang Y.Y."/>
            <person name="Ann P.J."/>
            <person name="Tsai J.N."/>
            <person name="Chen C.Y."/>
            <person name="Tzean S.S."/>
            <person name="Ota Y."/>
            <person name="Hattori T."/>
            <person name="Sahashi N."/>
            <person name="Liou R.F."/>
            <person name="Kikuchi T."/>
            <person name="Tsai I.J."/>
        </authorList>
    </citation>
    <scope>NUCLEOTIDE SEQUENCE [LARGE SCALE GENOMIC DNA]</scope>
    <source>
        <strain evidence="6 7">FFPRI411160</strain>
    </source>
</reference>
<evidence type="ECO:0000313" key="6">
    <source>
        <dbReference type="EMBL" id="PAV17585.1"/>
    </source>
</evidence>
<dbReference type="InterPro" id="IPR040059">
    <property type="entry name" value="PUM3"/>
</dbReference>
<evidence type="ECO:0000256" key="2">
    <source>
        <dbReference type="ARBA" id="ARBA00022884"/>
    </source>
</evidence>
<dbReference type="OrthoDB" id="497380at2759"/>
<sequence length="731" mass="81844">MTLKTSRKRASPGDTAPSPKRRVIAKNTRENGDNRVQGEKKLHRKRPVTISKQDIEESSSSGDESLQEDVFNNDTEIDSTEGVNTLEDLEGTWKGHDTKTKTTTSGQRNTARESHKMQKALQQERRAAKQHADVLAIAKPLWAQARKKDCAREERKKIISQLMDVIRGRVRDVVFKHDASRIVQTVVKYGGQAERNDIAQELKGGYKDLAQSKYSKFLVTKLIRLCPTHRASIFLEFRGSVVRLLLHREAGSVLADAFELYANAYERSLLLHDFYGKEATLFSPALVKLSNGGVLGEDEKQILKKGLAGILEGADLERRKRVLTAVKEKLDLILNNPEKGAISHAIFHRIVWEYLVQLNELEDEGLTEKLRREIFEACHEQLAEMVHTKDGSRVVREFIAQGTAKDRKQIVKVLKPHIQRMCLDDEAQLVLFTALDIIDDTKLTAKQIVSEITSHAQELYTSPQGRRSLLYLIVPRTPRHFTPAQCTLLAETDIIRARTSKKDEKTRHDELLKEASGPLVELLESQTCAENMIRDPGGSLLITEIMLYAEADKSKAYTTLIDTLTQPYPTSPLASLDTKPHIIDLPHSSRVYKTLLQGGHYSHSTKSIIPAPVSAFSPIQFAYTWLLGHDSNQPASALKNADTVINKSDKKETVQQIALSPTSAGGAFVLAALVDRVRSSILNGEGKNESEAAQRVLDSWFDDSFLDRLSGAENEKVKGREVFLSALKQQS</sequence>
<accession>A0A286UDL4</accession>
<dbReference type="GO" id="GO:0005730">
    <property type="term" value="C:nucleolus"/>
    <property type="evidence" value="ECO:0007669"/>
    <property type="project" value="TreeGrafter"/>
</dbReference>
<dbReference type="PANTHER" id="PTHR13389:SF0">
    <property type="entry name" value="PUMILIO HOMOLOG 3"/>
    <property type="match status" value="1"/>
</dbReference>
<dbReference type="Gene3D" id="1.25.10.10">
    <property type="entry name" value="Leucine-rich Repeat Variant"/>
    <property type="match status" value="1"/>
</dbReference>
<name>A0A286UDL4_9AGAM</name>
<organism evidence="6 7">
    <name type="scientific">Pyrrhoderma noxium</name>
    <dbReference type="NCBI Taxonomy" id="2282107"/>
    <lineage>
        <taxon>Eukaryota</taxon>
        <taxon>Fungi</taxon>
        <taxon>Dikarya</taxon>
        <taxon>Basidiomycota</taxon>
        <taxon>Agaricomycotina</taxon>
        <taxon>Agaricomycetes</taxon>
        <taxon>Hymenochaetales</taxon>
        <taxon>Hymenochaetaceae</taxon>
        <taxon>Pyrrhoderma</taxon>
    </lineage>
</organism>
<evidence type="ECO:0000256" key="3">
    <source>
        <dbReference type="PROSITE-ProRule" id="PRU00317"/>
    </source>
</evidence>
<feature type="domain" description="PUM-HD" evidence="5">
    <location>
        <begin position="143"/>
        <end position="476"/>
    </location>
</feature>
<dbReference type="PROSITE" id="PS50302">
    <property type="entry name" value="PUM"/>
    <property type="match status" value="1"/>
</dbReference>
<keyword evidence="7" id="KW-1185">Reference proteome</keyword>
<protein>
    <submittedName>
        <fullName evidence="6">ARM repeat-containing</fullName>
    </submittedName>
</protein>
<dbReference type="EMBL" id="NBII01000006">
    <property type="protein sequence ID" value="PAV17585.1"/>
    <property type="molecule type" value="Genomic_DNA"/>
</dbReference>
<dbReference type="GO" id="GO:0003729">
    <property type="term" value="F:mRNA binding"/>
    <property type="evidence" value="ECO:0007669"/>
    <property type="project" value="TreeGrafter"/>
</dbReference>
<dbReference type="GO" id="GO:0006417">
    <property type="term" value="P:regulation of translation"/>
    <property type="evidence" value="ECO:0007669"/>
    <property type="project" value="TreeGrafter"/>
</dbReference>
<feature type="compositionally biased region" description="Basic and acidic residues" evidence="4">
    <location>
        <begin position="27"/>
        <end position="40"/>
    </location>
</feature>
<dbReference type="AlphaFoldDB" id="A0A286UDL4"/>
<dbReference type="InterPro" id="IPR033133">
    <property type="entry name" value="PUM-HD"/>
</dbReference>
<evidence type="ECO:0000259" key="5">
    <source>
        <dbReference type="PROSITE" id="PS50303"/>
    </source>
</evidence>
<dbReference type="STRING" id="2282107.A0A286UDL4"/>
<dbReference type="FunCoup" id="A0A286UDL4">
    <property type="interactions" value="493"/>
</dbReference>
<feature type="compositionally biased region" description="Basic and acidic residues" evidence="4">
    <location>
        <begin position="110"/>
        <end position="120"/>
    </location>
</feature>
<evidence type="ECO:0000256" key="4">
    <source>
        <dbReference type="SAM" id="MobiDB-lite"/>
    </source>
</evidence>
<dbReference type="SUPFAM" id="SSF48371">
    <property type="entry name" value="ARM repeat"/>
    <property type="match status" value="1"/>
</dbReference>
<dbReference type="InterPro" id="IPR001313">
    <property type="entry name" value="Pumilio_RNA-bd_rpt"/>
</dbReference>
<dbReference type="InterPro" id="IPR011989">
    <property type="entry name" value="ARM-like"/>
</dbReference>
<proteinExistence type="predicted"/>
<dbReference type="PROSITE" id="PS50303">
    <property type="entry name" value="PUM_HD"/>
    <property type="match status" value="1"/>
</dbReference>
<keyword evidence="1" id="KW-0677">Repeat</keyword>
<dbReference type="InterPro" id="IPR016024">
    <property type="entry name" value="ARM-type_fold"/>
</dbReference>
<dbReference type="PANTHER" id="PTHR13389">
    <property type="entry name" value="PUMILIO HOMOLOG 3"/>
    <property type="match status" value="1"/>
</dbReference>
<dbReference type="InParanoid" id="A0A286UDL4"/>
<dbReference type="SMART" id="SM00025">
    <property type="entry name" value="Pumilio"/>
    <property type="match status" value="4"/>
</dbReference>
<dbReference type="Pfam" id="PF08144">
    <property type="entry name" value="CPL"/>
    <property type="match status" value="1"/>
</dbReference>
<dbReference type="Proteomes" id="UP000217199">
    <property type="component" value="Unassembled WGS sequence"/>
</dbReference>